<reference evidence="6" key="1">
    <citation type="journal article" date="2019" name="Int. J. Syst. Evol. Microbiol.">
        <title>The Global Catalogue of Microorganisms (GCM) 10K type strain sequencing project: providing services to taxonomists for standard genome sequencing and annotation.</title>
        <authorList>
            <consortium name="The Broad Institute Genomics Platform"/>
            <consortium name="The Broad Institute Genome Sequencing Center for Infectious Disease"/>
            <person name="Wu L."/>
            <person name="Ma J."/>
        </authorList>
    </citation>
    <scope>NUCLEOTIDE SEQUENCE [LARGE SCALE GENOMIC DNA]</scope>
    <source>
        <strain evidence="6">CCTCC AB 2013263</strain>
    </source>
</reference>
<dbReference type="InterPro" id="IPR013216">
    <property type="entry name" value="Methyltransf_11"/>
</dbReference>
<evidence type="ECO:0000256" key="3">
    <source>
        <dbReference type="ARBA" id="ARBA00022691"/>
    </source>
</evidence>
<keyword evidence="3" id="KW-0949">S-adenosyl-L-methionine</keyword>
<evidence type="ECO:0000259" key="4">
    <source>
        <dbReference type="Pfam" id="PF08241"/>
    </source>
</evidence>
<dbReference type="RefSeq" id="WP_380076731.1">
    <property type="nucleotide sequence ID" value="NZ_JBHRZF010000081.1"/>
</dbReference>
<dbReference type="SUPFAM" id="SSF53335">
    <property type="entry name" value="S-adenosyl-L-methionine-dependent methyltransferases"/>
    <property type="match status" value="1"/>
</dbReference>
<dbReference type="EC" id="2.1.1.-" evidence="5"/>
<dbReference type="PANTHER" id="PTHR43591:SF24">
    <property type="entry name" value="2-METHOXY-6-POLYPRENYL-1,4-BENZOQUINOL METHYLASE, MITOCHONDRIAL"/>
    <property type="match status" value="1"/>
</dbReference>
<keyword evidence="6" id="KW-1185">Reference proteome</keyword>
<proteinExistence type="predicted"/>
<gene>
    <name evidence="5" type="ORF">ACFOPQ_07410</name>
</gene>
<comment type="caution">
    <text evidence="5">The sequence shown here is derived from an EMBL/GenBank/DDBJ whole genome shotgun (WGS) entry which is preliminary data.</text>
</comment>
<dbReference type="Gene3D" id="3.40.50.150">
    <property type="entry name" value="Vaccinia Virus protein VP39"/>
    <property type="match status" value="1"/>
</dbReference>
<organism evidence="5 6">
    <name type="scientific">Deinococcus antarcticus</name>
    <dbReference type="NCBI Taxonomy" id="1298767"/>
    <lineage>
        <taxon>Bacteria</taxon>
        <taxon>Thermotogati</taxon>
        <taxon>Deinococcota</taxon>
        <taxon>Deinococci</taxon>
        <taxon>Deinococcales</taxon>
        <taxon>Deinococcaceae</taxon>
        <taxon>Deinococcus</taxon>
    </lineage>
</organism>
<dbReference type="PANTHER" id="PTHR43591">
    <property type="entry name" value="METHYLTRANSFERASE"/>
    <property type="match status" value="1"/>
</dbReference>
<dbReference type="InterPro" id="IPR029063">
    <property type="entry name" value="SAM-dependent_MTases_sf"/>
</dbReference>
<dbReference type="GO" id="GO:0032259">
    <property type="term" value="P:methylation"/>
    <property type="evidence" value="ECO:0007669"/>
    <property type="project" value="UniProtKB-KW"/>
</dbReference>
<dbReference type="Proteomes" id="UP001595748">
    <property type="component" value="Unassembled WGS sequence"/>
</dbReference>
<dbReference type="EMBL" id="JBHRZF010000081">
    <property type="protein sequence ID" value="MFC3860591.1"/>
    <property type="molecule type" value="Genomic_DNA"/>
</dbReference>
<dbReference type="CDD" id="cd02440">
    <property type="entry name" value="AdoMet_MTases"/>
    <property type="match status" value="1"/>
</dbReference>
<evidence type="ECO:0000313" key="6">
    <source>
        <dbReference type="Proteomes" id="UP001595748"/>
    </source>
</evidence>
<dbReference type="InterPro" id="IPR004033">
    <property type="entry name" value="UbiE/COQ5_MeTrFase"/>
</dbReference>
<keyword evidence="2 5" id="KW-0808">Transferase</keyword>
<dbReference type="GO" id="GO:0008168">
    <property type="term" value="F:methyltransferase activity"/>
    <property type="evidence" value="ECO:0007669"/>
    <property type="project" value="UniProtKB-KW"/>
</dbReference>
<feature type="domain" description="Methyltransferase type 11" evidence="4">
    <location>
        <begin position="46"/>
        <end position="140"/>
    </location>
</feature>
<dbReference type="Pfam" id="PF08241">
    <property type="entry name" value="Methyltransf_11"/>
    <property type="match status" value="1"/>
</dbReference>
<sequence>MTSERARQNAELFDRVAGTYDRLGFLALAARVFARQVRARPGGRVLDVATGTGVVALALARAGASVTGVDLAPEMIALAQRKARGVPDVDFQVADGMALPFPDGSFDVVVCAASLFFMPDMYAALSEWRRVLSPGGRVVFSSFGRGLMGELPGLWREELLAYGVKPGSPPLGRIPTLDAARELLEQAGFGQVDAQLTEVPYRLASPQERWADIAAGLEGDPLRQFTPEARAEVESRHLERLQALKWPLEVPIPIIVACGVKD</sequence>
<dbReference type="PROSITE" id="PS51608">
    <property type="entry name" value="SAM_MT_UBIE"/>
    <property type="match status" value="1"/>
</dbReference>
<keyword evidence="1 5" id="KW-0489">Methyltransferase</keyword>
<evidence type="ECO:0000256" key="2">
    <source>
        <dbReference type="ARBA" id="ARBA00022679"/>
    </source>
</evidence>
<protein>
    <submittedName>
        <fullName evidence="5">Class I SAM-dependent methyltransferase</fullName>
        <ecNumber evidence="5">2.1.1.-</ecNumber>
    </submittedName>
</protein>
<evidence type="ECO:0000313" key="5">
    <source>
        <dbReference type="EMBL" id="MFC3860591.1"/>
    </source>
</evidence>
<accession>A0ABV8A7T7</accession>
<evidence type="ECO:0000256" key="1">
    <source>
        <dbReference type="ARBA" id="ARBA00022603"/>
    </source>
</evidence>
<name>A0ABV8A7T7_9DEIO</name>